<dbReference type="RefSeq" id="WP_386723110.1">
    <property type="nucleotide sequence ID" value="NZ_JBHRSZ010000009.1"/>
</dbReference>
<evidence type="ECO:0000313" key="2">
    <source>
        <dbReference type="EMBL" id="MFC3153186.1"/>
    </source>
</evidence>
<dbReference type="SUPFAM" id="SSF52833">
    <property type="entry name" value="Thioredoxin-like"/>
    <property type="match status" value="1"/>
</dbReference>
<comment type="caution">
    <text evidence="2">The sequence shown here is derived from an EMBL/GenBank/DDBJ whole genome shotgun (WGS) entry which is preliminary data.</text>
</comment>
<proteinExistence type="predicted"/>
<dbReference type="EMBL" id="JBHRSZ010000009">
    <property type="protein sequence ID" value="MFC3153186.1"/>
    <property type="molecule type" value="Genomic_DNA"/>
</dbReference>
<protein>
    <submittedName>
        <fullName evidence="2">DUF1223 domain-containing protein</fullName>
    </submittedName>
</protein>
<dbReference type="PANTHER" id="PTHR36057">
    <property type="match status" value="1"/>
</dbReference>
<gene>
    <name evidence="2" type="ORF">ACFOEK_19260</name>
</gene>
<dbReference type="InterPro" id="IPR036249">
    <property type="entry name" value="Thioredoxin-like_sf"/>
</dbReference>
<dbReference type="InterPro" id="IPR010634">
    <property type="entry name" value="DUF1223"/>
</dbReference>
<dbReference type="Pfam" id="PF06764">
    <property type="entry name" value="DUF1223"/>
    <property type="match status" value="1"/>
</dbReference>
<keyword evidence="3" id="KW-1185">Reference proteome</keyword>
<dbReference type="PANTHER" id="PTHR36057:SF1">
    <property type="entry name" value="LIPOPROTEIN LIPID ATTACHMENT SITE-LIKE PROTEIN, PUTATIVE (DUF1223)-RELATED"/>
    <property type="match status" value="1"/>
</dbReference>
<name>A0ABV7HKL5_9GAMM</name>
<dbReference type="Proteomes" id="UP001595476">
    <property type="component" value="Unassembled WGS sequence"/>
</dbReference>
<organism evidence="2 3">
    <name type="scientific">Litoribrevibacter euphylliae</name>
    <dbReference type="NCBI Taxonomy" id="1834034"/>
    <lineage>
        <taxon>Bacteria</taxon>
        <taxon>Pseudomonadati</taxon>
        <taxon>Pseudomonadota</taxon>
        <taxon>Gammaproteobacteria</taxon>
        <taxon>Oceanospirillales</taxon>
        <taxon>Oceanospirillaceae</taxon>
        <taxon>Litoribrevibacter</taxon>
    </lineage>
</organism>
<sequence>MRFGFFLSLLLLSLFAQGQTLTSSNHQTVMLELYTSQGCSSCPPAEKWISGFTEDDKLWDKLIPINFRVDYWDYLGWKDHYSNPLFSARQRRYQSLGHSRTVATPGFIVNGKGWNGWFYRRGITAESLSNAGILSIEFPDNLKKSDRITITFTNNSGTSDALMANLVVMGFGLEDYIKRGENRGKTFVQDFVVLGYDRQPLFLQSQSEEQTTDYTSTTTSTSISKGITSISLPDTSKHEAERYAVAVWVSEKNDPSPIQAVGGWIESGNL</sequence>
<reference evidence="3" key="1">
    <citation type="journal article" date="2019" name="Int. J. Syst. Evol. Microbiol.">
        <title>The Global Catalogue of Microorganisms (GCM) 10K type strain sequencing project: providing services to taxonomists for standard genome sequencing and annotation.</title>
        <authorList>
            <consortium name="The Broad Institute Genomics Platform"/>
            <consortium name="The Broad Institute Genome Sequencing Center for Infectious Disease"/>
            <person name="Wu L."/>
            <person name="Ma J."/>
        </authorList>
    </citation>
    <scope>NUCLEOTIDE SEQUENCE [LARGE SCALE GENOMIC DNA]</scope>
    <source>
        <strain evidence="3">KCTC 52438</strain>
    </source>
</reference>
<evidence type="ECO:0000313" key="3">
    <source>
        <dbReference type="Proteomes" id="UP001595476"/>
    </source>
</evidence>
<feature type="chain" id="PRO_5047420449" evidence="1">
    <location>
        <begin position="19"/>
        <end position="270"/>
    </location>
</feature>
<evidence type="ECO:0000256" key="1">
    <source>
        <dbReference type="SAM" id="SignalP"/>
    </source>
</evidence>
<keyword evidence="1" id="KW-0732">Signal</keyword>
<accession>A0ABV7HKL5</accession>
<feature type="signal peptide" evidence="1">
    <location>
        <begin position="1"/>
        <end position="18"/>
    </location>
</feature>